<dbReference type="EMBL" id="CAUOFW020000558">
    <property type="protein sequence ID" value="CAK9134721.1"/>
    <property type="molecule type" value="Genomic_DNA"/>
</dbReference>
<comment type="caution">
    <text evidence="1">The sequence shown here is derived from an EMBL/GenBank/DDBJ whole genome shotgun (WGS) entry which is preliminary data.</text>
</comment>
<organism evidence="1 2">
    <name type="scientific">Ilex paraguariensis</name>
    <name type="common">yerba mate</name>
    <dbReference type="NCBI Taxonomy" id="185542"/>
    <lineage>
        <taxon>Eukaryota</taxon>
        <taxon>Viridiplantae</taxon>
        <taxon>Streptophyta</taxon>
        <taxon>Embryophyta</taxon>
        <taxon>Tracheophyta</taxon>
        <taxon>Spermatophyta</taxon>
        <taxon>Magnoliopsida</taxon>
        <taxon>eudicotyledons</taxon>
        <taxon>Gunneridae</taxon>
        <taxon>Pentapetalae</taxon>
        <taxon>asterids</taxon>
        <taxon>campanulids</taxon>
        <taxon>Aquifoliales</taxon>
        <taxon>Aquifoliaceae</taxon>
        <taxon>Ilex</taxon>
    </lineage>
</organism>
<protein>
    <submittedName>
        <fullName evidence="1">Uncharacterized protein</fullName>
    </submittedName>
</protein>
<evidence type="ECO:0000313" key="2">
    <source>
        <dbReference type="Proteomes" id="UP001642360"/>
    </source>
</evidence>
<gene>
    <name evidence="1" type="ORF">ILEXP_LOCUS1654</name>
</gene>
<dbReference type="AlphaFoldDB" id="A0ABC8QPU1"/>
<keyword evidence="2" id="KW-1185">Reference proteome</keyword>
<accession>A0ABC8QPU1</accession>
<evidence type="ECO:0000313" key="1">
    <source>
        <dbReference type="EMBL" id="CAK9134721.1"/>
    </source>
</evidence>
<name>A0ABC8QPU1_9AQUA</name>
<dbReference type="Proteomes" id="UP001642360">
    <property type="component" value="Unassembled WGS sequence"/>
</dbReference>
<sequence length="61" mass="6754">MLKLSLRSEGPQVFKVMFEPSSVVSPRSYSSSAGCKEQFFSATLHVATRLNSFINEGLISR</sequence>
<reference evidence="1 2" key="1">
    <citation type="submission" date="2024-02" db="EMBL/GenBank/DDBJ databases">
        <authorList>
            <person name="Vignale AGUSTIN F."/>
            <person name="Sosa J E."/>
            <person name="Modenutti C."/>
        </authorList>
    </citation>
    <scope>NUCLEOTIDE SEQUENCE [LARGE SCALE GENOMIC DNA]</scope>
</reference>
<proteinExistence type="predicted"/>